<sequence>MVINFIVLEHGKRIVAPSSNTIYFSASNWDDYSFKTSFDTTLYDAKGVKHELGTVKIGYTDQPTGWVLDCIPRSFTSLPDNWFSLGQDVQYYKSLADCFDKSARFSLLASLGDVVFDNKKLESVKEEKVFKSSLMRGVSLSVIHGQFRRVLEGHAELTEFYFSYIDPGDERNSQIKLEFEVVPLSKPSTNIHVLIGRNGVGKTTLLNNMISAIISPVTEQRWGFYTRYFGGGLTPLESDYFSSVVSVSFSVFDPFIPPKEQPDRSKGVAYFYVGMKKNRVGDAPEPPKSEQDLIDDYIISLESCFSQPNKKKRWGEAISRLESDNNFADMDLKALLSTSAEEVKQFAAKQMSLMSSGHKIVLLTITKLVDTIDEKTLVLMDEPESHLHPPLLSAFARALSDLLQDRNGVAIIASHSPVIVQEVPRSCVWKLTRSRTEGRTDRPERETFGENVGVLTREIFGLEATKSGFHEVLQNAVDEGSSFESIMAIYEDQLGVEAQALLRTLIATRDADEGDLI</sequence>
<keyword evidence="3" id="KW-1185">Reference proteome</keyword>
<dbReference type="InterPro" id="IPR051396">
    <property type="entry name" value="Bact_Antivir_Def_Nuclease"/>
</dbReference>
<organism evidence="2 3">
    <name type="scientific">Pseudomonas cerasi</name>
    <dbReference type="NCBI Taxonomy" id="1583341"/>
    <lineage>
        <taxon>Bacteria</taxon>
        <taxon>Pseudomonadati</taxon>
        <taxon>Pseudomonadota</taxon>
        <taxon>Gammaproteobacteria</taxon>
        <taxon>Pseudomonadales</taxon>
        <taxon>Pseudomonadaceae</taxon>
        <taxon>Pseudomonas</taxon>
    </lineage>
</organism>
<dbReference type="RefSeq" id="WP_065349969.1">
    <property type="nucleotide sequence ID" value="NZ_LT222319.1"/>
</dbReference>
<dbReference type="Gene3D" id="3.40.50.300">
    <property type="entry name" value="P-loop containing nucleotide triphosphate hydrolases"/>
    <property type="match status" value="1"/>
</dbReference>
<dbReference type="GO" id="GO:0016887">
    <property type="term" value="F:ATP hydrolysis activity"/>
    <property type="evidence" value="ECO:0007669"/>
    <property type="project" value="InterPro"/>
</dbReference>
<dbReference type="SUPFAM" id="SSF52540">
    <property type="entry name" value="P-loop containing nucleoside triphosphate hydrolases"/>
    <property type="match status" value="1"/>
</dbReference>
<dbReference type="AlphaFoldDB" id="A0A193ST32"/>
<dbReference type="InterPro" id="IPR003959">
    <property type="entry name" value="ATPase_AAA_core"/>
</dbReference>
<dbReference type="PANTHER" id="PTHR43581:SF2">
    <property type="entry name" value="EXCINUCLEASE ATPASE SUBUNIT"/>
    <property type="match status" value="1"/>
</dbReference>
<feature type="domain" description="ATPase AAA-type core" evidence="1">
    <location>
        <begin position="350"/>
        <end position="420"/>
    </location>
</feature>
<evidence type="ECO:0000313" key="3">
    <source>
        <dbReference type="Proteomes" id="UP000239025"/>
    </source>
</evidence>
<gene>
    <name evidence="2" type="primary">ea59</name>
    <name evidence="2" type="ORF">PL963_02982</name>
</gene>
<dbReference type="PANTHER" id="PTHR43581">
    <property type="entry name" value="ATP/GTP PHOSPHATASE"/>
    <property type="match status" value="1"/>
</dbReference>
<dbReference type="GO" id="GO:0005524">
    <property type="term" value="F:ATP binding"/>
    <property type="evidence" value="ECO:0007669"/>
    <property type="project" value="InterPro"/>
</dbReference>
<dbReference type="EMBL" id="LT963395">
    <property type="protein sequence ID" value="SOS21078.1"/>
    <property type="molecule type" value="Genomic_DNA"/>
</dbReference>
<dbReference type="Pfam" id="PF13304">
    <property type="entry name" value="AAA_21"/>
    <property type="match status" value="1"/>
</dbReference>
<evidence type="ECO:0000313" key="2">
    <source>
        <dbReference type="EMBL" id="SOS21078.1"/>
    </source>
</evidence>
<name>A0A193ST32_9PSED</name>
<evidence type="ECO:0000259" key="1">
    <source>
        <dbReference type="Pfam" id="PF13304"/>
    </source>
</evidence>
<dbReference type="InterPro" id="IPR027417">
    <property type="entry name" value="P-loop_NTPase"/>
</dbReference>
<dbReference type="Proteomes" id="UP000239025">
    <property type="component" value="Chromosome 1"/>
</dbReference>
<protein>
    <submittedName>
        <fullName evidence="2">Protein ea59</fullName>
    </submittedName>
</protein>
<reference evidence="3" key="1">
    <citation type="submission" date="2017-11" db="EMBL/GenBank/DDBJ databases">
        <authorList>
            <person name="Blom J."/>
        </authorList>
    </citation>
    <scope>NUCLEOTIDE SEQUENCE [LARGE SCALE GENOMIC DNA]</scope>
</reference>
<accession>A0A193ST32</accession>
<proteinExistence type="predicted"/>